<organism evidence="2 3">
    <name type="scientific">Mycolicibacterium fluoranthenivorans</name>
    <dbReference type="NCBI Taxonomy" id="258505"/>
    <lineage>
        <taxon>Bacteria</taxon>
        <taxon>Bacillati</taxon>
        <taxon>Actinomycetota</taxon>
        <taxon>Actinomycetes</taxon>
        <taxon>Mycobacteriales</taxon>
        <taxon>Mycobacteriaceae</taxon>
        <taxon>Mycolicibacterium</taxon>
    </lineage>
</organism>
<evidence type="ECO:0000256" key="1">
    <source>
        <dbReference type="SAM" id="MobiDB-lite"/>
    </source>
</evidence>
<reference evidence="3" key="1">
    <citation type="submission" date="2016-10" db="EMBL/GenBank/DDBJ databases">
        <authorList>
            <person name="Varghese N."/>
            <person name="Submissions S."/>
        </authorList>
    </citation>
    <scope>NUCLEOTIDE SEQUENCE [LARGE SCALE GENOMIC DNA]</scope>
    <source>
        <strain evidence="3">UNC267MFSha1.1M11</strain>
    </source>
</reference>
<sequence>MYVDPYDIRCVYMRDPDDHSWHTLVWEHADMLDQPLAEEALEFARRLAAKRHRFIDDELAMDELLTRWEIGSKSSAAERRIAINMARRDRELLSADAPKPDVQTATMLASRAGARRAAAQHQPAPEAGDDDLETELNDDYAGGDDDDFYAEAFEDA</sequence>
<evidence type="ECO:0000313" key="3">
    <source>
        <dbReference type="Proteomes" id="UP000199707"/>
    </source>
</evidence>
<gene>
    <name evidence="2" type="ORF">SAMN02799620_05361</name>
</gene>
<accession>A0A1G4WY32</accession>
<name>A0A1G4WY32_9MYCO</name>
<dbReference type="Proteomes" id="UP000199707">
    <property type="component" value="Unassembled WGS sequence"/>
</dbReference>
<proteinExistence type="predicted"/>
<dbReference type="RefSeq" id="WP_139170208.1">
    <property type="nucleotide sequence ID" value="NZ_FMUB01000013.1"/>
</dbReference>
<evidence type="ECO:0000313" key="2">
    <source>
        <dbReference type="EMBL" id="SCX31491.1"/>
    </source>
</evidence>
<feature type="compositionally biased region" description="Acidic residues" evidence="1">
    <location>
        <begin position="127"/>
        <end position="156"/>
    </location>
</feature>
<feature type="region of interest" description="Disordered" evidence="1">
    <location>
        <begin position="110"/>
        <end position="156"/>
    </location>
</feature>
<feature type="compositionally biased region" description="Low complexity" evidence="1">
    <location>
        <begin position="110"/>
        <end position="126"/>
    </location>
</feature>
<dbReference type="AlphaFoldDB" id="A0A1G4WY32"/>
<dbReference type="EMBL" id="FMUB01000013">
    <property type="protein sequence ID" value="SCX31491.1"/>
    <property type="molecule type" value="Genomic_DNA"/>
</dbReference>
<protein>
    <submittedName>
        <fullName evidence="2">Uncharacterized protein</fullName>
    </submittedName>
</protein>